<gene>
    <name evidence="3" type="ORF">GGR00_002997</name>
</gene>
<dbReference type="Proteomes" id="UP000536262">
    <property type="component" value="Unassembled WGS sequence"/>
</dbReference>
<dbReference type="AlphaFoldDB" id="A0A7X0KLM5"/>
<evidence type="ECO:0000313" key="4">
    <source>
        <dbReference type="Proteomes" id="UP000536262"/>
    </source>
</evidence>
<dbReference type="PANTHER" id="PTHR33755:SF8">
    <property type="entry name" value="TOXIN PARE2"/>
    <property type="match status" value="1"/>
</dbReference>
<keyword evidence="2" id="KW-1277">Toxin-antitoxin system</keyword>
<dbReference type="Gene3D" id="3.30.2310.20">
    <property type="entry name" value="RelE-like"/>
    <property type="match status" value="1"/>
</dbReference>
<accession>A0A7X0KLM5</accession>
<dbReference type="RefSeq" id="WP_055979642.1">
    <property type="nucleotide sequence ID" value="NZ_BAABEG010000001.1"/>
</dbReference>
<reference evidence="3 4" key="1">
    <citation type="submission" date="2020-08" db="EMBL/GenBank/DDBJ databases">
        <title>Genomic Encyclopedia of Type Strains, Phase IV (KMG-IV): sequencing the most valuable type-strain genomes for metagenomic binning, comparative biology and taxonomic classification.</title>
        <authorList>
            <person name="Goeker M."/>
        </authorList>
    </citation>
    <scope>NUCLEOTIDE SEQUENCE [LARGE SCALE GENOMIC DNA]</scope>
    <source>
        <strain evidence="3 4">DSM 7051</strain>
    </source>
</reference>
<evidence type="ECO:0000256" key="1">
    <source>
        <dbReference type="ARBA" id="ARBA00006226"/>
    </source>
</evidence>
<evidence type="ECO:0000313" key="3">
    <source>
        <dbReference type="EMBL" id="MBB6355198.1"/>
    </source>
</evidence>
<dbReference type="InterPro" id="IPR035093">
    <property type="entry name" value="RelE/ParE_toxin_dom_sf"/>
</dbReference>
<protein>
    <submittedName>
        <fullName evidence="3">Plasmid stabilization system protein ParE</fullName>
    </submittedName>
</protein>
<organism evidence="3 4">
    <name type="scientific">Aminobacter aganoensis</name>
    <dbReference type="NCBI Taxonomy" id="83264"/>
    <lineage>
        <taxon>Bacteria</taxon>
        <taxon>Pseudomonadati</taxon>
        <taxon>Pseudomonadota</taxon>
        <taxon>Alphaproteobacteria</taxon>
        <taxon>Hyphomicrobiales</taxon>
        <taxon>Phyllobacteriaceae</taxon>
        <taxon>Aminobacter</taxon>
    </lineage>
</organism>
<dbReference type="EMBL" id="JACHOU010000006">
    <property type="protein sequence ID" value="MBB6355198.1"/>
    <property type="molecule type" value="Genomic_DNA"/>
</dbReference>
<evidence type="ECO:0000256" key="2">
    <source>
        <dbReference type="ARBA" id="ARBA00022649"/>
    </source>
</evidence>
<dbReference type="PANTHER" id="PTHR33755">
    <property type="entry name" value="TOXIN PARE1-RELATED"/>
    <property type="match status" value="1"/>
</dbReference>
<comment type="caution">
    <text evidence="3">The sequence shown here is derived from an EMBL/GenBank/DDBJ whole genome shotgun (WGS) entry which is preliminary data.</text>
</comment>
<name>A0A7X0KLM5_9HYPH</name>
<dbReference type="InterPro" id="IPR007712">
    <property type="entry name" value="RelE/ParE_toxin"/>
</dbReference>
<dbReference type="InterPro" id="IPR051803">
    <property type="entry name" value="TA_system_RelE-like_toxin"/>
</dbReference>
<dbReference type="Pfam" id="PF05016">
    <property type="entry name" value="ParE_toxin"/>
    <property type="match status" value="1"/>
</dbReference>
<comment type="similarity">
    <text evidence="1">Belongs to the RelE toxin family.</text>
</comment>
<sequence length="95" mass="10890">MKIRLTKAAIRDLREAQTHIAADSEEAARQLVLRLDRAITLPGEKPTIGRPTSEKAIREWSVPGLPFLIPYRIADDAVEIIRLFHTSRMRPPHWL</sequence>
<keyword evidence="4" id="KW-1185">Reference proteome</keyword>
<proteinExistence type="inferred from homology"/>